<evidence type="ECO:0000259" key="3">
    <source>
        <dbReference type="SMART" id="SM00875"/>
    </source>
</evidence>
<dbReference type="InterPro" id="IPR011043">
    <property type="entry name" value="Gal_Oxase/kelch_b-propeller"/>
</dbReference>
<keyword evidence="2" id="KW-0677">Repeat</keyword>
<dbReference type="Pfam" id="PF01344">
    <property type="entry name" value="Kelch_1"/>
    <property type="match status" value="1"/>
</dbReference>
<feature type="domain" description="BACK" evidence="3">
    <location>
        <begin position="70"/>
        <end position="169"/>
    </location>
</feature>
<dbReference type="Gene3D" id="1.25.40.420">
    <property type="match status" value="1"/>
</dbReference>
<dbReference type="SMART" id="SM00875">
    <property type="entry name" value="BACK"/>
    <property type="match status" value="1"/>
</dbReference>
<accession>A0A6F9DF90</accession>
<dbReference type="Gene3D" id="3.30.710.10">
    <property type="entry name" value="Potassium Channel Kv1.1, Chain A"/>
    <property type="match status" value="1"/>
</dbReference>
<dbReference type="AlphaFoldDB" id="A0A6F9DF90"/>
<gene>
    <name evidence="4" type="primary">Klhl12-018</name>
</gene>
<evidence type="ECO:0000256" key="1">
    <source>
        <dbReference type="ARBA" id="ARBA00022441"/>
    </source>
</evidence>
<dbReference type="Pfam" id="PF24681">
    <property type="entry name" value="Kelch_KLHDC2_KLHL20_DRC7"/>
    <property type="match status" value="1"/>
</dbReference>
<sequence length="481" mass="54254">MKEKYEGIVNIDQIPHERLADIVEFIYTGKIKITEKNMLDFLNDAEYTQIEVLKSKCSAFLIKLLSVENCLKLWAYAKQYSLDDLLDKTNQSVAENFATVVQQESFRLLDLNNMSSVLKNRSQSCDEVVFTGISLWVNHNPLLRGEFFEKLFSQLDFSTMRLDYLYEINVQNLVKNSLVCSNMLVEALKKHAQHFQSAAASEKFLMIGGQDSETRCVSYDMFTKQVKRFPKLTTGRAGVTSLKNESDVYAIGGSKAGKCLKSCEVLGLRGQMKWKALPNMFDARDYCGSGYIDDFVFVTGGHSGGPQVYLSHCEKFDIANNEWMRISNMLYRRYGHGTVVCNNSLYCIGGHDGSKRLTSCERYDVRIGKWNEIAPLNQPRHYSSCVVLDGHIYAIGGYADSGSLSTVEIYRPEVNRWEEAKPLKVARSRPSACVVGNKILTIGGYNHGAISSVEMYSPALDTWKILFEMENPLYAASAVAF</sequence>
<dbReference type="SUPFAM" id="SSF50965">
    <property type="entry name" value="Galactose oxidase, central domain"/>
    <property type="match status" value="1"/>
</dbReference>
<reference evidence="4" key="1">
    <citation type="submission" date="2020-04" db="EMBL/GenBank/DDBJ databases">
        <authorList>
            <person name="Neveu A P."/>
        </authorList>
    </citation>
    <scope>NUCLEOTIDE SEQUENCE</scope>
    <source>
        <tissue evidence="4">Whole embryo</tissue>
    </source>
</reference>
<dbReference type="EMBL" id="LR786262">
    <property type="protein sequence ID" value="CAB3259455.1"/>
    <property type="molecule type" value="mRNA"/>
</dbReference>
<dbReference type="InterPro" id="IPR006652">
    <property type="entry name" value="Kelch_1"/>
</dbReference>
<dbReference type="InterPro" id="IPR015915">
    <property type="entry name" value="Kelch-typ_b-propeller"/>
</dbReference>
<protein>
    <submittedName>
        <fullName evidence="4">Kelch-like protein 12</fullName>
    </submittedName>
</protein>
<dbReference type="Gene3D" id="2.120.10.80">
    <property type="entry name" value="Kelch-type beta propeller"/>
    <property type="match status" value="1"/>
</dbReference>
<dbReference type="InterPro" id="IPR011333">
    <property type="entry name" value="SKP1/BTB/POZ_sf"/>
</dbReference>
<dbReference type="PANTHER" id="PTHR45632:SF3">
    <property type="entry name" value="KELCH-LIKE PROTEIN 32"/>
    <property type="match status" value="1"/>
</dbReference>
<dbReference type="SUPFAM" id="SSF54695">
    <property type="entry name" value="POZ domain"/>
    <property type="match status" value="1"/>
</dbReference>
<dbReference type="Pfam" id="PF07707">
    <property type="entry name" value="BACK"/>
    <property type="match status" value="1"/>
</dbReference>
<keyword evidence="1" id="KW-0880">Kelch repeat</keyword>
<evidence type="ECO:0000313" key="4">
    <source>
        <dbReference type="EMBL" id="CAB3259455.1"/>
    </source>
</evidence>
<dbReference type="InterPro" id="IPR011705">
    <property type="entry name" value="BACK"/>
</dbReference>
<dbReference type="PANTHER" id="PTHR45632">
    <property type="entry name" value="LD33804P"/>
    <property type="match status" value="1"/>
</dbReference>
<dbReference type="SMART" id="SM00612">
    <property type="entry name" value="Kelch"/>
    <property type="match status" value="6"/>
</dbReference>
<dbReference type="InterPro" id="IPR000210">
    <property type="entry name" value="BTB/POZ_dom"/>
</dbReference>
<evidence type="ECO:0000256" key="2">
    <source>
        <dbReference type="ARBA" id="ARBA00022737"/>
    </source>
</evidence>
<dbReference type="Pfam" id="PF00651">
    <property type="entry name" value="BTB"/>
    <property type="match status" value="1"/>
</dbReference>
<organism evidence="4">
    <name type="scientific">Phallusia mammillata</name>
    <dbReference type="NCBI Taxonomy" id="59560"/>
    <lineage>
        <taxon>Eukaryota</taxon>
        <taxon>Metazoa</taxon>
        <taxon>Chordata</taxon>
        <taxon>Tunicata</taxon>
        <taxon>Ascidiacea</taxon>
        <taxon>Phlebobranchia</taxon>
        <taxon>Ascidiidae</taxon>
        <taxon>Phallusia</taxon>
    </lineage>
</organism>
<proteinExistence type="evidence at transcript level"/>
<name>A0A6F9DF90_9ASCI</name>